<gene>
    <name evidence="2" type="ORF">AWC12_03155</name>
</gene>
<evidence type="ECO:0000313" key="2">
    <source>
        <dbReference type="EMBL" id="ORV92055.1"/>
    </source>
</evidence>
<proteinExistence type="predicted"/>
<reference evidence="2 3" key="1">
    <citation type="submission" date="2016-01" db="EMBL/GenBank/DDBJ databases">
        <title>The new phylogeny of the genus Mycobacterium.</title>
        <authorList>
            <person name="Tarcisio F."/>
            <person name="Conor M."/>
            <person name="Antonella G."/>
            <person name="Elisabetta G."/>
            <person name="Giulia F.S."/>
            <person name="Sara T."/>
            <person name="Anna F."/>
            <person name="Clotilde B."/>
            <person name="Roberto B."/>
            <person name="Veronica D.S."/>
            <person name="Fabio R."/>
            <person name="Monica P."/>
            <person name="Olivier J."/>
            <person name="Enrico T."/>
            <person name="Nicola S."/>
        </authorList>
    </citation>
    <scope>NUCLEOTIDE SEQUENCE [LARGE SCALE GENOMIC DNA]</scope>
    <source>
        <strain evidence="2 3">DSM 45541</strain>
    </source>
</reference>
<evidence type="ECO:0000256" key="1">
    <source>
        <dbReference type="SAM" id="MobiDB-lite"/>
    </source>
</evidence>
<dbReference type="AlphaFoldDB" id="A0A1X1WZJ1"/>
<feature type="region of interest" description="Disordered" evidence="1">
    <location>
        <begin position="1"/>
        <end position="22"/>
    </location>
</feature>
<evidence type="ECO:0000313" key="3">
    <source>
        <dbReference type="Proteomes" id="UP000193622"/>
    </source>
</evidence>
<protein>
    <submittedName>
        <fullName evidence="2">Uncharacterized protein</fullName>
    </submittedName>
</protein>
<dbReference type="EMBL" id="LQPC01000011">
    <property type="protein sequence ID" value="ORV92055.1"/>
    <property type="molecule type" value="Genomic_DNA"/>
</dbReference>
<dbReference type="Proteomes" id="UP000193622">
    <property type="component" value="Unassembled WGS sequence"/>
</dbReference>
<organism evidence="2 3">
    <name type="scientific">Mycolicibacterium iranicum</name>
    <name type="common">Mycobacterium iranicum</name>
    <dbReference type="NCBI Taxonomy" id="912594"/>
    <lineage>
        <taxon>Bacteria</taxon>
        <taxon>Bacillati</taxon>
        <taxon>Actinomycetota</taxon>
        <taxon>Actinomycetes</taxon>
        <taxon>Mycobacteriales</taxon>
        <taxon>Mycobacteriaceae</taxon>
        <taxon>Mycolicibacterium</taxon>
    </lineage>
</organism>
<comment type="caution">
    <text evidence="2">The sequence shown here is derived from an EMBL/GenBank/DDBJ whole genome shotgun (WGS) entry which is preliminary data.</text>
</comment>
<accession>A0A1X1WZJ1</accession>
<sequence length="83" mass="8277">MSVTAYPRGPSTPPRAAACPDAHRCSTAPSAAAYANSAVDLAFERVLRSVIHGPASTGAPILDMLGGPRCTTSNAARVVGAAA</sequence>
<name>A0A1X1WZJ1_MYCIR</name>